<evidence type="ECO:0000256" key="3">
    <source>
        <dbReference type="SAM" id="SignalP"/>
    </source>
</evidence>
<feature type="domain" description="Bacterial surface antigen (D15)" evidence="4">
    <location>
        <begin position="134"/>
        <end position="383"/>
    </location>
</feature>
<dbReference type="eggNOG" id="COG4775">
    <property type="taxonomic scope" value="Bacteria"/>
</dbReference>
<evidence type="ECO:0000256" key="2">
    <source>
        <dbReference type="ARBA" id="ARBA00023136"/>
    </source>
</evidence>
<accession>E6STR1</accession>
<reference evidence="5 6" key="2">
    <citation type="journal article" date="2011" name="Stand. Genomic Sci.">
        <title>Complete genome sequence of Bacteroides helcogenes type strain (P 36-108).</title>
        <authorList>
            <person name="Pati A."/>
            <person name="Gronow S."/>
            <person name="Zeytun A."/>
            <person name="Lapidus A."/>
            <person name="Nolan M."/>
            <person name="Hammon N."/>
            <person name="Deshpande S."/>
            <person name="Cheng J.F."/>
            <person name="Tapia R."/>
            <person name="Han C."/>
            <person name="Goodwin L."/>
            <person name="Pitluck S."/>
            <person name="Liolios K."/>
            <person name="Pagani I."/>
            <person name="Ivanova N."/>
            <person name="Mavromatis K."/>
            <person name="Chen A."/>
            <person name="Palaniappan K."/>
            <person name="Land M."/>
            <person name="Hauser L."/>
            <person name="Chang Y.J."/>
            <person name="Jeffries C.D."/>
            <person name="Detter J.C."/>
            <person name="Brambilla E."/>
            <person name="Rohde M."/>
            <person name="Goker M."/>
            <person name="Woyke T."/>
            <person name="Bristow J."/>
            <person name="Eisen J.A."/>
            <person name="Markowitz V."/>
            <person name="Hugenholtz P."/>
            <person name="Kyrpides N.C."/>
            <person name="Klenk H.P."/>
            <person name="Lucas S."/>
        </authorList>
    </citation>
    <scope>NUCLEOTIDE SEQUENCE [LARGE SCALE GENOMIC DNA]</scope>
    <source>
        <strain evidence="6">ATCC 35417 / DSM 20613 / JCM 6297 / CCUG 15421 / P 36-108</strain>
    </source>
</reference>
<evidence type="ECO:0000256" key="1">
    <source>
        <dbReference type="ARBA" id="ARBA00004370"/>
    </source>
</evidence>
<evidence type="ECO:0000313" key="6">
    <source>
        <dbReference type="Proteomes" id="UP000008630"/>
    </source>
</evidence>
<dbReference type="EMBL" id="CP002352">
    <property type="protein sequence ID" value="ADV44308.1"/>
    <property type="molecule type" value="Genomic_DNA"/>
</dbReference>
<name>E6STR1_BACT6</name>
<dbReference type="OrthoDB" id="9771071at2"/>
<dbReference type="GO" id="GO:0019867">
    <property type="term" value="C:outer membrane"/>
    <property type="evidence" value="ECO:0007669"/>
    <property type="project" value="InterPro"/>
</dbReference>
<keyword evidence="2" id="KW-0472">Membrane</keyword>
<dbReference type="Proteomes" id="UP000008630">
    <property type="component" value="Chromosome"/>
</dbReference>
<evidence type="ECO:0000313" key="5">
    <source>
        <dbReference type="EMBL" id="ADV44308.1"/>
    </source>
</evidence>
<dbReference type="Pfam" id="PF01103">
    <property type="entry name" value="Omp85"/>
    <property type="match status" value="1"/>
</dbReference>
<gene>
    <name evidence="5" type="ordered locus">Bache_2340</name>
</gene>
<keyword evidence="6" id="KW-1185">Reference proteome</keyword>
<feature type="chain" id="PRO_5003211592" evidence="3">
    <location>
        <begin position="24"/>
        <end position="398"/>
    </location>
</feature>
<evidence type="ECO:0000259" key="4">
    <source>
        <dbReference type="Pfam" id="PF01103"/>
    </source>
</evidence>
<reference key="1">
    <citation type="submission" date="2010-11" db="EMBL/GenBank/DDBJ databases">
        <title>The complete genome of Bacteroides helcogenes P 36-108.</title>
        <authorList>
            <consortium name="US DOE Joint Genome Institute (JGI-PGF)"/>
            <person name="Lucas S."/>
            <person name="Copeland A."/>
            <person name="Lapidus A."/>
            <person name="Bruce D."/>
            <person name="Goodwin L."/>
            <person name="Pitluck S."/>
            <person name="Kyrpides N."/>
            <person name="Mavromatis K."/>
            <person name="Ivanova N."/>
            <person name="Zeytun A."/>
            <person name="Brettin T."/>
            <person name="Detter J.C."/>
            <person name="Tapia R."/>
            <person name="Han C."/>
            <person name="Land M."/>
            <person name="Hauser L."/>
            <person name="Markowitz V."/>
            <person name="Cheng J.-F."/>
            <person name="Hugenholtz P."/>
            <person name="Woyke T."/>
            <person name="Wu D."/>
            <person name="Gronow S."/>
            <person name="Wellnitz S."/>
            <person name="Brambilla E."/>
            <person name="Klenk H.-P."/>
            <person name="Eisen J.A."/>
        </authorList>
    </citation>
    <scope>NUCLEOTIDE SEQUENCE</scope>
    <source>
        <strain>P 36-108</strain>
    </source>
</reference>
<organism evidence="5 6">
    <name type="scientific">Bacteroides helcogenes (strain ATCC 35417 / DSM 20613 / JCM 6297 / CCUG 15421 / P 36-108)</name>
    <dbReference type="NCBI Taxonomy" id="693979"/>
    <lineage>
        <taxon>Bacteria</taxon>
        <taxon>Pseudomonadati</taxon>
        <taxon>Bacteroidota</taxon>
        <taxon>Bacteroidia</taxon>
        <taxon>Bacteroidales</taxon>
        <taxon>Bacteroidaceae</taxon>
        <taxon>Bacteroides</taxon>
    </lineage>
</organism>
<comment type="subcellular location">
    <subcellularLocation>
        <location evidence="1">Membrane</location>
    </subcellularLocation>
</comment>
<dbReference type="PATRIC" id="fig|693979.3.peg.2452"/>
<keyword evidence="3" id="KW-0732">Signal</keyword>
<dbReference type="InterPro" id="IPR000184">
    <property type="entry name" value="Bac_surfAg_D15"/>
</dbReference>
<protein>
    <submittedName>
        <fullName evidence="5">Surface antigen (D15)</fullName>
    </submittedName>
</protein>
<sequence length="398" mass="46113">MSTRLTRWILAILLLMTETANHAQTHFAEFAIPTDSTHISPNIDSLSANRGFFKRFLDYFNDANKEKNNKKFDFSIIGGPHYSSDTKLGLGLVAAGLYRTDRRDTLLPSSNISLYGDVSTVGFYLLGVRGNHLFPQDKYRLNYNLYFYSFPSFYWGKGYDNGSDNGNKSEYERFQAQVKADFMFRMARNFYIGPMAMFDYVNGHDFEKPELWEGMKSRTANLSLGFSLLYDSRDFLTNAYRGYYLRIDQRFSPAFLGNKYAFSSTELTTNYYHPIWKGGTLAGQFHILLNYGNPPWGLMATLGGSYSMRGYYEGRYRDKCVMDSQLELRQHVWKRNGVAVWVGAGTIFPDFQKFKTKQILPNYGFGYRWEFKKRVNVRLDLGFGKHQTGFIFNINEAF</sequence>
<proteinExistence type="predicted"/>
<dbReference type="AlphaFoldDB" id="E6STR1"/>
<dbReference type="STRING" id="693979.Bache_2340"/>
<dbReference type="Gene3D" id="2.40.160.50">
    <property type="entry name" value="membrane protein fhac: a member of the omp85/tpsb transporter family"/>
    <property type="match status" value="1"/>
</dbReference>
<dbReference type="KEGG" id="bhl:Bache_2340"/>
<dbReference type="HOGENOM" id="CLU_046092_1_0_10"/>
<dbReference type="RefSeq" id="WP_013547898.1">
    <property type="nucleotide sequence ID" value="NC_014933.1"/>
</dbReference>
<feature type="signal peptide" evidence="3">
    <location>
        <begin position="1"/>
        <end position="23"/>
    </location>
</feature>